<dbReference type="AlphaFoldDB" id="A0A0F9AFS3"/>
<organism evidence="1">
    <name type="scientific">marine sediment metagenome</name>
    <dbReference type="NCBI Taxonomy" id="412755"/>
    <lineage>
        <taxon>unclassified sequences</taxon>
        <taxon>metagenomes</taxon>
        <taxon>ecological metagenomes</taxon>
    </lineage>
</organism>
<feature type="non-terminal residue" evidence="1">
    <location>
        <position position="247"/>
    </location>
</feature>
<evidence type="ECO:0008006" key="2">
    <source>
        <dbReference type="Google" id="ProtNLM"/>
    </source>
</evidence>
<evidence type="ECO:0000313" key="1">
    <source>
        <dbReference type="EMBL" id="KKK71071.1"/>
    </source>
</evidence>
<sequence length="247" mass="25592">MMIRLSFVARCVLAVAILALVSPPARARDFTWDGNFNTLWDRQSGSDRTNWDPQQINNPIPDSNDNVFFGPIDAPRTTVDLNGSRTVLSATFSGSDNYALIGSADNDTLTLSTGNLTASGSATHTITAKVGLGADGVWAINNPEFVVTGVISGAYQLNKTGTGTLKLTGGDGITASSLWGLRSSNGDVVFDGAYVNLTSTDFSADTGALLARGGDITIQNGAVVNMTGANAFAIVHNAILTITGSGS</sequence>
<gene>
    <name evidence="1" type="ORF">LCGC14_2917620</name>
</gene>
<dbReference type="EMBL" id="LAZR01057902">
    <property type="protein sequence ID" value="KKK71071.1"/>
    <property type="molecule type" value="Genomic_DNA"/>
</dbReference>
<comment type="caution">
    <text evidence="1">The sequence shown here is derived from an EMBL/GenBank/DDBJ whole genome shotgun (WGS) entry which is preliminary data.</text>
</comment>
<protein>
    <recommendedName>
        <fullName evidence="2">Autotransporter outer membrane beta-barrel domain-containing protein</fullName>
    </recommendedName>
</protein>
<proteinExistence type="predicted"/>
<accession>A0A0F9AFS3</accession>
<name>A0A0F9AFS3_9ZZZZ</name>
<reference evidence="1" key="1">
    <citation type="journal article" date="2015" name="Nature">
        <title>Complex archaea that bridge the gap between prokaryotes and eukaryotes.</title>
        <authorList>
            <person name="Spang A."/>
            <person name="Saw J.H."/>
            <person name="Jorgensen S.L."/>
            <person name="Zaremba-Niedzwiedzka K."/>
            <person name="Martijn J."/>
            <person name="Lind A.E."/>
            <person name="van Eijk R."/>
            <person name="Schleper C."/>
            <person name="Guy L."/>
            <person name="Ettema T.J."/>
        </authorList>
    </citation>
    <scope>NUCLEOTIDE SEQUENCE</scope>
</reference>